<evidence type="ECO:0000256" key="3">
    <source>
        <dbReference type="ARBA" id="ARBA00022475"/>
    </source>
</evidence>
<comment type="caution">
    <text evidence="11">The sequence shown here is derived from an EMBL/GenBank/DDBJ whole genome shotgun (WGS) entry which is preliminary data.</text>
</comment>
<name>A0ABS6HGT6_MYCGD</name>
<evidence type="ECO:0000256" key="4">
    <source>
        <dbReference type="ARBA" id="ARBA00022692"/>
    </source>
</evidence>
<dbReference type="InterPro" id="IPR007795">
    <property type="entry name" value="T7SS_EccB"/>
</dbReference>
<keyword evidence="9 10" id="KW-0472">Membrane</keyword>
<keyword evidence="5" id="KW-0547">Nucleotide-binding</keyword>
<proteinExistence type="inferred from homology"/>
<accession>A0ABS6HGT6</accession>
<dbReference type="Gene3D" id="2.40.50.910">
    <property type="entry name" value="Type VII secretion system EccB, repeat 3 domain"/>
    <property type="match status" value="1"/>
</dbReference>
<dbReference type="NCBIfam" id="TIGR03919">
    <property type="entry name" value="T7SS_EccB"/>
    <property type="match status" value="1"/>
</dbReference>
<evidence type="ECO:0000313" key="11">
    <source>
        <dbReference type="EMBL" id="MBU8821790.1"/>
    </source>
</evidence>
<dbReference type="Gene3D" id="3.30.2390.20">
    <property type="entry name" value="Type VII secretion system EccB, repeat 1 domain"/>
    <property type="match status" value="1"/>
</dbReference>
<keyword evidence="7" id="KW-0067">ATP-binding</keyword>
<keyword evidence="8 10" id="KW-1133">Transmembrane helix</keyword>
<dbReference type="RefSeq" id="WP_214394225.1">
    <property type="nucleotide sequence ID" value="NZ_JAHBOL010000008.1"/>
</dbReference>
<evidence type="ECO:0000313" key="12">
    <source>
        <dbReference type="Proteomes" id="UP000696413"/>
    </source>
</evidence>
<keyword evidence="6" id="KW-0378">Hydrolase</keyword>
<dbReference type="Pfam" id="PF05108">
    <property type="entry name" value="T7SS_ESX1_EccB"/>
    <property type="match status" value="1"/>
</dbReference>
<dbReference type="InterPro" id="IPR042485">
    <property type="entry name" value="T7SS_EccB_R3"/>
</dbReference>
<evidence type="ECO:0000256" key="2">
    <source>
        <dbReference type="ARBA" id="ARBA00008149"/>
    </source>
</evidence>
<keyword evidence="12" id="KW-1185">Reference proteome</keyword>
<evidence type="ECO:0000256" key="9">
    <source>
        <dbReference type="ARBA" id="ARBA00023136"/>
    </source>
</evidence>
<evidence type="ECO:0000256" key="10">
    <source>
        <dbReference type="SAM" id="Phobius"/>
    </source>
</evidence>
<feature type="transmembrane region" description="Helical" evidence="10">
    <location>
        <begin position="41"/>
        <end position="64"/>
    </location>
</feature>
<comment type="similarity">
    <text evidence="2">Belongs to the EccB family.</text>
</comment>
<keyword evidence="3" id="KW-1003">Cell membrane</keyword>
<dbReference type="Proteomes" id="UP000696413">
    <property type="component" value="Unassembled WGS sequence"/>
</dbReference>
<reference evidence="11 12" key="1">
    <citation type="submission" date="2021-05" db="EMBL/GenBank/DDBJ databases">
        <title>Draft Genome Sequences of Clinical Respiratory Isolates of Mycobacterium goodii Recovered in Ireland.</title>
        <authorList>
            <person name="Flanagan P.R."/>
            <person name="Mok S."/>
            <person name="Roycroft E."/>
            <person name="Rogers T.R."/>
            <person name="Fitzgibbon M."/>
        </authorList>
    </citation>
    <scope>NUCLEOTIDE SEQUENCE [LARGE SCALE GENOMIC DNA]</scope>
    <source>
        <strain evidence="11 12">14IE55</strain>
    </source>
</reference>
<sequence>MARQPVTRLQRSGHRFLIRRTMHALVRGDARMIDDPIRAQSVSFAAGCAVTVLAVAVTAVLGFVRPGSQLGDAPILLARNSGALHVRIGDTVHPVLNLASARLIARNPADPVSVDDAVLSAAPRGPLVGIPGAPAQIDAPLSADEVTWTVCDDSASGSTTLITARPAVAPLRPGRAMLVTPRGAVTTYLLYDGRKAVVDLRDNAVVRALRLEGVAPTEVSTALLDSVPEAPAVRTPTIPGAGVPGPPALGGLAVGSVVRVSRAVQDTSARGEEFHVVLTGGLQRVDRVVADLIRFTYPQPDGEPPLLAADTITLVPHVESLAVPALPHGLARRTPALCAAWDTNGHTALLAAEAVRAGAVTTLRLAQADAAGPNIDSVAIPAGRSVLVEATGLAGGHGPLYLLTDLGVLHGIRDAETARHLGLPDTAVPAPWAMLAMLPRGPELSGAAASIVRDALTSTP</sequence>
<evidence type="ECO:0000256" key="6">
    <source>
        <dbReference type="ARBA" id="ARBA00022801"/>
    </source>
</evidence>
<dbReference type="InterPro" id="IPR044857">
    <property type="entry name" value="T7SS_EccB_R1"/>
</dbReference>
<protein>
    <submittedName>
        <fullName evidence="11">Type VII secretion protein EccB</fullName>
    </submittedName>
</protein>
<dbReference type="PANTHER" id="PTHR40765:SF2">
    <property type="entry name" value="ESX-2 SECRETION SYSTEM ATPASE ECCB2"/>
    <property type="match status" value="1"/>
</dbReference>
<evidence type="ECO:0000256" key="1">
    <source>
        <dbReference type="ARBA" id="ARBA00004162"/>
    </source>
</evidence>
<evidence type="ECO:0000256" key="7">
    <source>
        <dbReference type="ARBA" id="ARBA00022840"/>
    </source>
</evidence>
<evidence type="ECO:0000256" key="5">
    <source>
        <dbReference type="ARBA" id="ARBA00022741"/>
    </source>
</evidence>
<comment type="subcellular location">
    <subcellularLocation>
        <location evidence="1">Cell membrane</location>
        <topology evidence="1">Single-pass membrane protein</topology>
    </subcellularLocation>
</comment>
<organism evidence="11 12">
    <name type="scientific">Mycolicibacterium goodii</name>
    <name type="common">Mycobacterium goodii</name>
    <dbReference type="NCBI Taxonomy" id="134601"/>
    <lineage>
        <taxon>Bacteria</taxon>
        <taxon>Bacillati</taxon>
        <taxon>Actinomycetota</taxon>
        <taxon>Actinomycetes</taxon>
        <taxon>Mycobacteriales</taxon>
        <taxon>Mycobacteriaceae</taxon>
        <taxon>Mycolicibacterium</taxon>
    </lineage>
</organism>
<evidence type="ECO:0000256" key="8">
    <source>
        <dbReference type="ARBA" id="ARBA00022989"/>
    </source>
</evidence>
<keyword evidence="4 10" id="KW-0812">Transmembrane</keyword>
<dbReference type="PANTHER" id="PTHR40765">
    <property type="entry name" value="ESX-2 SECRETION SYSTEM ATPASE ECCB2"/>
    <property type="match status" value="1"/>
</dbReference>
<dbReference type="EMBL" id="JAHBOM010000002">
    <property type="protein sequence ID" value="MBU8821790.1"/>
    <property type="molecule type" value="Genomic_DNA"/>
</dbReference>
<gene>
    <name evidence="11" type="primary">eccB</name>
    <name evidence="11" type="ORF">KL859_02755</name>
</gene>